<reference evidence="1 2" key="1">
    <citation type="submission" date="2021-01" db="EMBL/GenBank/DDBJ databases">
        <title>Whole genome shotgun sequence of Planobispora longispora NBRC 13918.</title>
        <authorList>
            <person name="Komaki H."/>
            <person name="Tamura T."/>
        </authorList>
    </citation>
    <scope>NUCLEOTIDE SEQUENCE [LARGE SCALE GENOMIC DNA]</scope>
    <source>
        <strain evidence="1 2">NBRC 13918</strain>
    </source>
</reference>
<dbReference type="EMBL" id="BOOH01000019">
    <property type="protein sequence ID" value="GIH76106.1"/>
    <property type="molecule type" value="Genomic_DNA"/>
</dbReference>
<protein>
    <submittedName>
        <fullName evidence="1">Uncharacterized protein</fullName>
    </submittedName>
</protein>
<accession>A0A8J3RGV8</accession>
<comment type="caution">
    <text evidence="1">The sequence shown here is derived from an EMBL/GenBank/DDBJ whole genome shotgun (WGS) entry which is preliminary data.</text>
</comment>
<proteinExistence type="predicted"/>
<evidence type="ECO:0000313" key="1">
    <source>
        <dbReference type="EMBL" id="GIH76106.1"/>
    </source>
</evidence>
<keyword evidence="2" id="KW-1185">Reference proteome</keyword>
<name>A0A8J3RGV8_9ACTN</name>
<evidence type="ECO:0000313" key="2">
    <source>
        <dbReference type="Proteomes" id="UP000616724"/>
    </source>
</evidence>
<dbReference type="Proteomes" id="UP000616724">
    <property type="component" value="Unassembled WGS sequence"/>
</dbReference>
<gene>
    <name evidence="1" type="ORF">Plo01_25350</name>
</gene>
<dbReference type="AlphaFoldDB" id="A0A8J3RGV8"/>
<sequence length="80" mass="8667">MAERCYRELVPWEDDVAGLQTGSVVYRPVACVLGDLAEFLGRDGSAHYARAVRIAERVGSAHWAREAAEAHAGALGRDRG</sequence>
<organism evidence="1 2">
    <name type="scientific">Planobispora longispora</name>
    <dbReference type="NCBI Taxonomy" id="28887"/>
    <lineage>
        <taxon>Bacteria</taxon>
        <taxon>Bacillati</taxon>
        <taxon>Actinomycetota</taxon>
        <taxon>Actinomycetes</taxon>
        <taxon>Streptosporangiales</taxon>
        <taxon>Streptosporangiaceae</taxon>
        <taxon>Planobispora</taxon>
    </lineage>
</organism>